<keyword evidence="3" id="KW-1185">Reference proteome</keyword>
<evidence type="ECO:0000313" key="3">
    <source>
        <dbReference type="Proteomes" id="UP000005947"/>
    </source>
</evidence>
<organism evidence="2 3">
    <name type="scientific">Fannyhessea vaginae DSM 15829</name>
    <dbReference type="NCBI Taxonomy" id="525256"/>
    <lineage>
        <taxon>Bacteria</taxon>
        <taxon>Bacillati</taxon>
        <taxon>Actinomycetota</taxon>
        <taxon>Coriobacteriia</taxon>
        <taxon>Coriobacteriales</taxon>
        <taxon>Atopobiaceae</taxon>
        <taxon>Fannyhessea</taxon>
    </lineage>
</organism>
<accession>F1T4Z2</accession>
<dbReference type="CDD" id="cd04301">
    <property type="entry name" value="NAT_SF"/>
    <property type="match status" value="1"/>
</dbReference>
<dbReference type="InterPro" id="IPR016181">
    <property type="entry name" value="Acyl_CoA_acyltransferase"/>
</dbReference>
<sequence>MLLIAYWLILKGQVMSQLDTSIIIRPFKDIDFDEVVNLCVRKWCSDITGAYDRIIFGRVLTAGALQRSVYTMVAEENGSVIGVCFGGLSSNRSISQNSFWHRRFEDIMVIARDRARRGGVKVEDRLFSRLRSYTTADVFISLGYANSEAEINLLIVDPNHMGKGVGSRLFDDMTTRFKDAGARGFFLIVSSESDIDFFEHRGLNCIQEKQGTSGDRGNSVIYLYGRRL</sequence>
<comment type="caution">
    <text evidence="2">The sequence shown here is derived from an EMBL/GenBank/DDBJ whole genome shotgun (WGS) entry which is preliminary data.</text>
</comment>
<dbReference type="InterPro" id="IPR000182">
    <property type="entry name" value="GNAT_dom"/>
</dbReference>
<name>F1T4Z2_9ACTN</name>
<proteinExistence type="predicted"/>
<dbReference type="Gene3D" id="3.40.630.30">
    <property type="match status" value="1"/>
</dbReference>
<dbReference type="GO" id="GO:0016747">
    <property type="term" value="F:acyltransferase activity, transferring groups other than amino-acyl groups"/>
    <property type="evidence" value="ECO:0007669"/>
    <property type="project" value="InterPro"/>
</dbReference>
<feature type="domain" description="N-acetyltransferase" evidence="1">
    <location>
        <begin position="22"/>
        <end position="228"/>
    </location>
</feature>
<keyword evidence="2" id="KW-0808">Transferase</keyword>
<protein>
    <submittedName>
        <fullName evidence="2">Acetyltransferase, GNAT family</fullName>
    </submittedName>
</protein>
<dbReference type="PROSITE" id="PS51186">
    <property type="entry name" value="GNAT"/>
    <property type="match status" value="1"/>
</dbReference>
<dbReference type="Pfam" id="PF00583">
    <property type="entry name" value="Acetyltransf_1"/>
    <property type="match status" value="1"/>
</dbReference>
<gene>
    <name evidence="2" type="ORF">HMPREF0091_10027</name>
</gene>
<dbReference type="EMBL" id="ACGK02000001">
    <property type="protein sequence ID" value="EGF23080.1"/>
    <property type="molecule type" value="Genomic_DNA"/>
</dbReference>
<dbReference type="SUPFAM" id="SSF55729">
    <property type="entry name" value="Acyl-CoA N-acyltransferases (Nat)"/>
    <property type="match status" value="1"/>
</dbReference>
<reference evidence="2 3" key="1">
    <citation type="submission" date="2011-02" db="EMBL/GenBank/DDBJ databases">
        <authorList>
            <person name="Muzny D."/>
            <person name="Qin X."/>
            <person name="Buhay C."/>
            <person name="Dugan-Rocha S."/>
            <person name="Ding Y."/>
            <person name="Chen G."/>
            <person name="Hawes A."/>
            <person name="Holder M."/>
            <person name="Jhangiani S."/>
            <person name="Johnson A."/>
            <person name="Khan Z."/>
            <person name="Li Z."/>
            <person name="Liu W."/>
            <person name="Liu X."/>
            <person name="Perez L."/>
            <person name="Shen H."/>
            <person name="Wang Q."/>
            <person name="Watt J."/>
            <person name="Xi L."/>
            <person name="Xin Y."/>
            <person name="Zhou J."/>
            <person name="Deng J."/>
            <person name="Jiang H."/>
            <person name="Liu Y."/>
            <person name="Qu J."/>
            <person name="Song X.-Z."/>
            <person name="Zhang L."/>
            <person name="Villasana D."/>
            <person name="Johnson A."/>
            <person name="Liu J."/>
            <person name="Liyanage D."/>
            <person name="Lorensuhewa L."/>
            <person name="Robinson T."/>
            <person name="Song A."/>
            <person name="Song B.-B."/>
            <person name="Dinh H."/>
            <person name="Thornton R."/>
            <person name="Coyle M."/>
            <person name="Francisco L."/>
            <person name="Jackson L."/>
            <person name="Javaid M."/>
            <person name="Korchina V."/>
            <person name="Kovar C."/>
            <person name="Mata R."/>
            <person name="Mathew T."/>
            <person name="Ngo R."/>
            <person name="Nguyen L."/>
            <person name="Nguyen N."/>
            <person name="Okwuonu G."/>
            <person name="Ongeri F."/>
            <person name="Pham C."/>
            <person name="Simmons D."/>
            <person name="Wilczek-Boney K."/>
            <person name="Hale W."/>
            <person name="Jakkamsetti A."/>
            <person name="Pham P."/>
            <person name="Ruth R."/>
            <person name="San Lucas F."/>
            <person name="Warren J."/>
            <person name="Zhang J."/>
            <person name="Zhao Z."/>
            <person name="Zhou C."/>
            <person name="Zhu D."/>
            <person name="Lee S."/>
            <person name="Bess C."/>
            <person name="Blankenburg K."/>
            <person name="Forbes L."/>
            <person name="Fu Q."/>
            <person name="Gubbala S."/>
            <person name="Hirani K."/>
            <person name="Jayaseelan J.C."/>
            <person name="Lara F."/>
            <person name="Munidasa M."/>
            <person name="Palculict T."/>
            <person name="Patil S."/>
            <person name="Pu L.-L."/>
            <person name="Saada N."/>
            <person name="Tang L."/>
            <person name="Weissenberger G."/>
            <person name="Zhu Y."/>
            <person name="Hemphill L."/>
            <person name="Shang Y."/>
            <person name="Youmans B."/>
            <person name="Ayvaz T."/>
            <person name="Ross M."/>
            <person name="Santibanez J."/>
            <person name="Aqrawi P."/>
            <person name="Gross S."/>
            <person name="Joshi V."/>
            <person name="Fowler G."/>
            <person name="Nazareth L."/>
            <person name="Reid J."/>
            <person name="Worley K."/>
            <person name="Petrosino J."/>
            <person name="Highlander S."/>
            <person name="Gibbs R."/>
        </authorList>
    </citation>
    <scope>NUCLEOTIDE SEQUENCE [LARGE SCALE GENOMIC DNA]</scope>
    <source>
        <strain evidence="2 3">DSM 15829</strain>
    </source>
</reference>
<dbReference type="AlphaFoldDB" id="F1T4Z2"/>
<dbReference type="Proteomes" id="UP000005947">
    <property type="component" value="Unassembled WGS sequence"/>
</dbReference>
<evidence type="ECO:0000313" key="2">
    <source>
        <dbReference type="EMBL" id="EGF23080.1"/>
    </source>
</evidence>
<dbReference type="eggNOG" id="COG0456">
    <property type="taxonomic scope" value="Bacteria"/>
</dbReference>
<evidence type="ECO:0000259" key="1">
    <source>
        <dbReference type="PROSITE" id="PS51186"/>
    </source>
</evidence>